<proteinExistence type="predicted"/>
<dbReference type="AlphaFoldDB" id="A0ABD4TG33"/>
<evidence type="ECO:0000313" key="2">
    <source>
        <dbReference type="EMBL" id="MCM2466352.1"/>
    </source>
</evidence>
<reference evidence="2 3" key="1">
    <citation type="submission" date="2018-05" db="EMBL/GenBank/DDBJ databases">
        <title>Isolation and characterization of genus Methanoculleus species and their viruses from deep sea marine sediment offshore southwestern Taiwan.</title>
        <authorList>
            <person name="Wei W.-H."/>
            <person name="Chen W.-C."/>
            <person name="Lai M.-C."/>
            <person name="Chen S.-C."/>
        </authorList>
    </citation>
    <scope>NUCLEOTIDE SEQUENCE [LARGE SCALE GENOMIC DNA]</scope>
    <source>
        <strain evidence="2 3">CWC-02</strain>
    </source>
</reference>
<dbReference type="SMART" id="SM01217">
    <property type="entry name" value="Fn3_like"/>
    <property type="match status" value="1"/>
</dbReference>
<organism evidence="2 3">
    <name type="scientific">Methanoculleus oceani</name>
    <dbReference type="NCBI Taxonomy" id="2184756"/>
    <lineage>
        <taxon>Archaea</taxon>
        <taxon>Methanobacteriati</taxon>
        <taxon>Methanobacteriota</taxon>
        <taxon>Stenosarchaea group</taxon>
        <taxon>Methanomicrobia</taxon>
        <taxon>Methanomicrobiales</taxon>
        <taxon>Methanomicrobiaceae</taxon>
        <taxon>Methanoculleus</taxon>
    </lineage>
</organism>
<dbReference type="InterPro" id="IPR026891">
    <property type="entry name" value="Fn3-like"/>
</dbReference>
<feature type="domain" description="Fibronectin type III-like" evidence="1">
    <location>
        <begin position="1"/>
        <end position="62"/>
    </location>
</feature>
<evidence type="ECO:0000259" key="1">
    <source>
        <dbReference type="SMART" id="SM01217"/>
    </source>
</evidence>
<keyword evidence="3" id="KW-1185">Reference proteome</keyword>
<dbReference type="Pfam" id="PF14310">
    <property type="entry name" value="Fn3-like"/>
    <property type="match status" value="1"/>
</dbReference>
<dbReference type="Proteomes" id="UP001523230">
    <property type="component" value="Unassembled WGS sequence"/>
</dbReference>
<dbReference type="EMBL" id="QFDM01000002">
    <property type="protein sequence ID" value="MCM2466352.1"/>
    <property type="molecule type" value="Genomic_DNA"/>
</dbReference>
<comment type="caution">
    <text evidence="2">The sequence shown here is derived from an EMBL/GenBank/DDBJ whole genome shotgun (WGS) entry which is preliminary data.</text>
</comment>
<dbReference type="RefSeq" id="WP_352151678.1">
    <property type="nucleotide sequence ID" value="NZ_QFDM01000002.1"/>
</dbReference>
<evidence type="ECO:0000313" key="3">
    <source>
        <dbReference type="Proteomes" id="UP001523230"/>
    </source>
</evidence>
<sequence>MPGRSRPGRMRLLGFQRVLLGPGEKRQVTIEADPRLLARFDGEIGRWRIAEGTHRVAVGGSATDLVLTGDTRLSGRVFGS</sequence>
<dbReference type="InterPro" id="IPR013783">
    <property type="entry name" value="Ig-like_fold"/>
</dbReference>
<dbReference type="Gene3D" id="2.60.40.10">
    <property type="entry name" value="Immunoglobulins"/>
    <property type="match status" value="1"/>
</dbReference>
<accession>A0ABD4TG33</accession>
<gene>
    <name evidence="2" type="ORF">DIC75_08535</name>
</gene>
<protein>
    <recommendedName>
        <fullName evidence="1">Fibronectin type III-like domain-containing protein</fullName>
    </recommendedName>
</protein>
<name>A0ABD4TG33_9EURY</name>